<dbReference type="InterPro" id="IPR029063">
    <property type="entry name" value="SAM-dependent_MTases_sf"/>
</dbReference>
<dbReference type="GO" id="GO:0043565">
    <property type="term" value="F:sequence-specific DNA binding"/>
    <property type="evidence" value="ECO:0007669"/>
    <property type="project" value="TreeGrafter"/>
</dbReference>
<keyword evidence="4" id="KW-0808">Transferase</keyword>
<dbReference type="PROSITE" id="PS00092">
    <property type="entry name" value="N6_MTASE"/>
    <property type="match status" value="1"/>
</dbReference>
<evidence type="ECO:0000313" key="8">
    <source>
        <dbReference type="Proteomes" id="UP000037747"/>
    </source>
</evidence>
<gene>
    <name evidence="7" type="ORF">AMR74_16490</name>
</gene>
<dbReference type="GO" id="GO:0032259">
    <property type="term" value="P:methylation"/>
    <property type="evidence" value="ECO:0007669"/>
    <property type="project" value="UniProtKB-KW"/>
</dbReference>
<dbReference type="Gene3D" id="1.10.1020.10">
    <property type="entry name" value="Adenine-specific Methyltransferase, Domain 2"/>
    <property type="match status" value="1"/>
</dbReference>
<proteinExistence type="inferred from homology"/>
<name>A0A0M9AJM0_9EURY</name>
<dbReference type="Gene3D" id="3.40.50.150">
    <property type="entry name" value="Vaccinia Virus protein VP39"/>
    <property type="match status" value="1"/>
</dbReference>
<evidence type="ECO:0000256" key="1">
    <source>
        <dbReference type="ARBA" id="ARBA00006594"/>
    </source>
</evidence>
<accession>A0A0M9AJM0</accession>
<comment type="similarity">
    <text evidence="1">Belongs to the N(4)/N(6)-methyltransferase family.</text>
</comment>
<evidence type="ECO:0000256" key="6">
    <source>
        <dbReference type="ARBA" id="ARBA00047942"/>
    </source>
</evidence>
<dbReference type="NCBIfam" id="TIGR00571">
    <property type="entry name" value="dam"/>
    <property type="match status" value="1"/>
</dbReference>
<dbReference type="GO" id="GO:0009307">
    <property type="term" value="P:DNA restriction-modification system"/>
    <property type="evidence" value="ECO:0007669"/>
    <property type="project" value="InterPro"/>
</dbReference>
<evidence type="ECO:0000256" key="4">
    <source>
        <dbReference type="ARBA" id="ARBA00022679"/>
    </source>
</evidence>
<reference evidence="7 8" key="1">
    <citation type="submission" date="2015-08" db="EMBL/GenBank/DDBJ databases">
        <title>Genomes of Isolates from Cabo Rojo, PR.</title>
        <authorList>
            <person name="Sanchez-Nieves R.L."/>
            <person name="Montalvo-Rodriguez R."/>
        </authorList>
    </citation>
    <scope>NUCLEOTIDE SEQUENCE [LARGE SCALE GENOMIC DNA]</scope>
    <source>
        <strain evidence="7 8">5</strain>
    </source>
</reference>
<keyword evidence="3 7" id="KW-0489">Methyltransferase</keyword>
<comment type="catalytic activity">
    <reaction evidence="6">
        <text>a 2'-deoxyadenosine in DNA + S-adenosyl-L-methionine = an N(6)-methyl-2'-deoxyadenosine in DNA + S-adenosyl-L-homocysteine + H(+)</text>
        <dbReference type="Rhea" id="RHEA:15197"/>
        <dbReference type="Rhea" id="RHEA-COMP:12418"/>
        <dbReference type="Rhea" id="RHEA-COMP:12419"/>
        <dbReference type="ChEBI" id="CHEBI:15378"/>
        <dbReference type="ChEBI" id="CHEBI:57856"/>
        <dbReference type="ChEBI" id="CHEBI:59789"/>
        <dbReference type="ChEBI" id="CHEBI:90615"/>
        <dbReference type="ChEBI" id="CHEBI:90616"/>
        <dbReference type="EC" id="2.1.1.72"/>
    </reaction>
</comment>
<dbReference type="InterPro" id="IPR012327">
    <property type="entry name" value="MeTrfase_D12"/>
</dbReference>
<dbReference type="SUPFAM" id="SSF53335">
    <property type="entry name" value="S-adenosyl-L-methionine-dependent methyltransferases"/>
    <property type="match status" value="1"/>
</dbReference>
<dbReference type="PANTHER" id="PTHR30481">
    <property type="entry name" value="DNA ADENINE METHYLASE"/>
    <property type="match status" value="1"/>
</dbReference>
<dbReference type="GO" id="GO:1904047">
    <property type="term" value="F:S-adenosyl-L-methionine binding"/>
    <property type="evidence" value="ECO:0007669"/>
    <property type="project" value="TreeGrafter"/>
</dbReference>
<keyword evidence="8" id="KW-1185">Reference proteome</keyword>
<dbReference type="PANTHER" id="PTHR30481:SF3">
    <property type="entry name" value="DNA ADENINE METHYLASE"/>
    <property type="match status" value="1"/>
</dbReference>
<dbReference type="InterPro" id="IPR012263">
    <property type="entry name" value="M_m6A_EcoRV"/>
</dbReference>
<comment type="caution">
    <text evidence="7">The sequence shown here is derived from an EMBL/GenBank/DDBJ whole genome shotgun (WGS) entry which is preliminary data.</text>
</comment>
<dbReference type="PIRSF" id="PIRSF000398">
    <property type="entry name" value="M_m6A_EcoRV"/>
    <property type="match status" value="1"/>
</dbReference>
<dbReference type="STRING" id="1765655.AMR74_16490"/>
<dbReference type="OrthoDB" id="372040at2157"/>
<protein>
    <recommendedName>
        <fullName evidence="2">site-specific DNA-methyltransferase (adenine-specific)</fullName>
        <ecNumber evidence="2">2.1.1.72</ecNumber>
    </recommendedName>
</protein>
<evidence type="ECO:0000256" key="3">
    <source>
        <dbReference type="ARBA" id="ARBA00022603"/>
    </source>
</evidence>
<dbReference type="PRINTS" id="PR00505">
    <property type="entry name" value="D12N6MTFRASE"/>
</dbReference>
<dbReference type="GO" id="GO:0006298">
    <property type="term" value="P:mismatch repair"/>
    <property type="evidence" value="ECO:0007669"/>
    <property type="project" value="TreeGrafter"/>
</dbReference>
<keyword evidence="5" id="KW-0949">S-adenosyl-L-methionine</keyword>
<dbReference type="Proteomes" id="UP000037747">
    <property type="component" value="Unassembled WGS sequence"/>
</dbReference>
<evidence type="ECO:0000256" key="5">
    <source>
        <dbReference type="ARBA" id="ARBA00022691"/>
    </source>
</evidence>
<evidence type="ECO:0000313" key="7">
    <source>
        <dbReference type="EMBL" id="KOX93332.1"/>
    </source>
</evidence>
<organism evidence="7 8">
    <name type="scientific">Halorubrum tropicale</name>
    <dbReference type="NCBI Taxonomy" id="1765655"/>
    <lineage>
        <taxon>Archaea</taxon>
        <taxon>Methanobacteriati</taxon>
        <taxon>Methanobacteriota</taxon>
        <taxon>Stenosarchaea group</taxon>
        <taxon>Halobacteria</taxon>
        <taxon>Halobacteriales</taxon>
        <taxon>Haloferacaceae</taxon>
        <taxon>Halorubrum</taxon>
    </lineage>
</organism>
<sequence length="289" mass="33405">MVEPILKWAGGKRQLLSEITGLFPTSYEAYHEPFVGGGAVFFHLDPDAGTINDLNERLTTFYEVVRDHPDRLIEENKTHEHSEEYFYEARSEFNEFLSDSTLKHENRVREASLLLYLNRTCFNGLYRENSDGEFNVSFGRYTNPDWVQEQRIRKASRSLQGTRVFNTDFEYVVEEATDGDLVYFDPPYEPVSKTADFNSYHADGFDRDHQRRLRDAAVELTEQNVSVLISNSPPVTELYEEHDAFSVTYVDATRAINSDASNRGEVAEILITNVQPENRRRKTLADFTE</sequence>
<dbReference type="PATRIC" id="fig|1705389.3.peg.1827"/>
<dbReference type="RefSeq" id="WP_053773137.1">
    <property type="nucleotide sequence ID" value="NZ_LIST01000011.1"/>
</dbReference>
<evidence type="ECO:0000256" key="2">
    <source>
        <dbReference type="ARBA" id="ARBA00011900"/>
    </source>
</evidence>
<dbReference type="Pfam" id="PF02086">
    <property type="entry name" value="MethyltransfD12"/>
    <property type="match status" value="1"/>
</dbReference>
<dbReference type="AlphaFoldDB" id="A0A0M9AJM0"/>
<dbReference type="EC" id="2.1.1.72" evidence="2"/>
<dbReference type="GO" id="GO:0009007">
    <property type="term" value="F:site-specific DNA-methyltransferase (adenine-specific) activity"/>
    <property type="evidence" value="ECO:0007669"/>
    <property type="project" value="UniProtKB-EC"/>
</dbReference>
<dbReference type="EMBL" id="LIST01000011">
    <property type="protein sequence ID" value="KOX93332.1"/>
    <property type="molecule type" value="Genomic_DNA"/>
</dbReference>
<dbReference type="InterPro" id="IPR002052">
    <property type="entry name" value="DNA_methylase_N6_adenine_CS"/>
</dbReference>
<dbReference type="InterPro" id="IPR023095">
    <property type="entry name" value="Ade_MeTrfase_dom_2"/>
</dbReference>